<evidence type="ECO:0000313" key="1">
    <source>
        <dbReference type="EMBL" id="DBA03941.1"/>
    </source>
</evidence>
<protein>
    <submittedName>
        <fullName evidence="1">Uncharacterized protein</fullName>
    </submittedName>
</protein>
<gene>
    <name evidence="1" type="ORF">N0F65_010594</name>
</gene>
<feature type="non-terminal residue" evidence="1">
    <location>
        <position position="1"/>
    </location>
</feature>
<reference evidence="1" key="1">
    <citation type="submission" date="2022-11" db="EMBL/GenBank/DDBJ databases">
        <authorList>
            <person name="Morgan W.R."/>
            <person name="Tartar A."/>
        </authorList>
    </citation>
    <scope>NUCLEOTIDE SEQUENCE</scope>
    <source>
        <strain evidence="1">ARSEF 373</strain>
    </source>
</reference>
<dbReference type="Proteomes" id="UP001146120">
    <property type="component" value="Unassembled WGS sequence"/>
</dbReference>
<proteinExistence type="predicted"/>
<comment type="caution">
    <text evidence="1">The sequence shown here is derived from an EMBL/GenBank/DDBJ whole genome shotgun (WGS) entry which is preliminary data.</text>
</comment>
<sequence length="122" mass="13948">LNDTYTHLVDVTKSNSATIITLVHERFNFIYGERMVSRTFWIYGVDAERRSSVDKFICDVSKDHEAATLELCRIMDLRGASHMPVAICMAPDGKLTPFEFCSREKLLDPKLFACKKTKLLQS</sequence>
<evidence type="ECO:0000313" key="2">
    <source>
        <dbReference type="Proteomes" id="UP001146120"/>
    </source>
</evidence>
<name>A0AAV2Z957_9STRA</name>
<reference evidence="1" key="2">
    <citation type="journal article" date="2023" name="Microbiol Resour">
        <title>Decontamination and Annotation of the Draft Genome Sequence of the Oomycete Lagenidium giganteum ARSEF 373.</title>
        <authorList>
            <person name="Morgan W.R."/>
            <person name="Tartar A."/>
        </authorList>
    </citation>
    <scope>NUCLEOTIDE SEQUENCE</scope>
    <source>
        <strain evidence="1">ARSEF 373</strain>
    </source>
</reference>
<dbReference type="EMBL" id="DAKRPA010000013">
    <property type="protein sequence ID" value="DBA03941.1"/>
    <property type="molecule type" value="Genomic_DNA"/>
</dbReference>
<organism evidence="1 2">
    <name type="scientific">Lagenidium giganteum</name>
    <dbReference type="NCBI Taxonomy" id="4803"/>
    <lineage>
        <taxon>Eukaryota</taxon>
        <taxon>Sar</taxon>
        <taxon>Stramenopiles</taxon>
        <taxon>Oomycota</taxon>
        <taxon>Peronosporomycetes</taxon>
        <taxon>Pythiales</taxon>
        <taxon>Pythiaceae</taxon>
    </lineage>
</organism>
<feature type="non-terminal residue" evidence="1">
    <location>
        <position position="122"/>
    </location>
</feature>
<accession>A0AAV2Z957</accession>
<dbReference type="AlphaFoldDB" id="A0AAV2Z957"/>
<keyword evidence="2" id="KW-1185">Reference proteome</keyword>